<evidence type="ECO:0000256" key="1">
    <source>
        <dbReference type="SAM" id="SignalP"/>
    </source>
</evidence>
<proteinExistence type="predicted"/>
<dbReference type="Proteomes" id="UP000028547">
    <property type="component" value="Unassembled WGS sequence"/>
</dbReference>
<evidence type="ECO:0008006" key="4">
    <source>
        <dbReference type="Google" id="ProtNLM"/>
    </source>
</evidence>
<evidence type="ECO:0000313" key="3">
    <source>
        <dbReference type="Proteomes" id="UP000028547"/>
    </source>
</evidence>
<feature type="signal peptide" evidence="1">
    <location>
        <begin position="1"/>
        <end position="20"/>
    </location>
</feature>
<accession>A0A084T0G0</accession>
<name>A0A084T0G0_9BACT</name>
<feature type="chain" id="PRO_5001782082" description="NlpC/P60 domain-containing protein" evidence="1">
    <location>
        <begin position="21"/>
        <end position="336"/>
    </location>
</feature>
<gene>
    <name evidence="2" type="ORF">Q664_04545</name>
</gene>
<protein>
    <recommendedName>
        <fullName evidence="4">NlpC/P60 domain-containing protein</fullName>
    </recommendedName>
</protein>
<dbReference type="EMBL" id="JPMI01000025">
    <property type="protein sequence ID" value="KFA94195.1"/>
    <property type="molecule type" value="Genomic_DNA"/>
</dbReference>
<comment type="caution">
    <text evidence="2">The sequence shown here is derived from an EMBL/GenBank/DDBJ whole genome shotgun (WGS) entry which is preliminary data.</text>
</comment>
<reference evidence="2 3" key="1">
    <citation type="submission" date="2014-07" db="EMBL/GenBank/DDBJ databases">
        <title>Draft Genome Sequence of Gephyronic Acid Producer, Cystobacter violaceus Strain Cb vi76.</title>
        <authorList>
            <person name="Stevens D.C."/>
            <person name="Young J."/>
            <person name="Carmichael R."/>
            <person name="Tan J."/>
            <person name="Taylor R.E."/>
        </authorList>
    </citation>
    <scope>NUCLEOTIDE SEQUENCE [LARGE SCALE GENOMIC DNA]</scope>
    <source>
        <strain evidence="2 3">Cb vi76</strain>
    </source>
</reference>
<evidence type="ECO:0000313" key="2">
    <source>
        <dbReference type="EMBL" id="KFA94195.1"/>
    </source>
</evidence>
<dbReference type="PROSITE" id="PS00018">
    <property type="entry name" value="EF_HAND_1"/>
    <property type="match status" value="1"/>
</dbReference>
<dbReference type="AlphaFoldDB" id="A0A084T0G0"/>
<organism evidence="2 3">
    <name type="scientific">Archangium violaceum Cb vi76</name>
    <dbReference type="NCBI Taxonomy" id="1406225"/>
    <lineage>
        <taxon>Bacteria</taxon>
        <taxon>Pseudomonadati</taxon>
        <taxon>Myxococcota</taxon>
        <taxon>Myxococcia</taxon>
        <taxon>Myxococcales</taxon>
        <taxon>Cystobacterineae</taxon>
        <taxon>Archangiaceae</taxon>
        <taxon>Archangium</taxon>
    </lineage>
</organism>
<sequence>MGPRALLFSASLLAALSSRAGDLSLEARVDSGRWMRGASISPRKGEAIALRVAPRPGATIRWYRIYADLSRYYKNANHPWEPSPYAWAGWGKIPYLREELQGLRGRWEINPLDTSGRVLRGEELEPHPAKAPHYVEDVGTFWFQAEVEAGGAVSRSPGLERSDHRGLSPQVFRISIREGEGYLGYLTSFFNVPGVFGSVPHQSYNYIGVDCADVLMAARARWMGKPLERDFNVASLVEELPRAATVQIRQGAPDRALSIGKDVRPGDLFAVRYTRARQFQHVGAFYSDGNANGLLDADDLVLHAGPEALHLSRLGEGAFDGEVAILRPERGRPPGR</sequence>
<dbReference type="RefSeq" id="WP_043390133.1">
    <property type="nucleotide sequence ID" value="NZ_JPMI01000025.1"/>
</dbReference>
<keyword evidence="1" id="KW-0732">Signal</keyword>
<dbReference type="InterPro" id="IPR018247">
    <property type="entry name" value="EF_Hand_1_Ca_BS"/>
</dbReference>